<organism evidence="8 9">
    <name type="scientific">Cymbomonas tetramitiformis</name>
    <dbReference type="NCBI Taxonomy" id="36881"/>
    <lineage>
        <taxon>Eukaryota</taxon>
        <taxon>Viridiplantae</taxon>
        <taxon>Chlorophyta</taxon>
        <taxon>Pyramimonadophyceae</taxon>
        <taxon>Pyramimonadales</taxon>
        <taxon>Pyramimonadaceae</taxon>
        <taxon>Cymbomonas</taxon>
    </lineage>
</organism>
<keyword evidence="4 6" id="KW-1133">Transmembrane helix</keyword>
<keyword evidence="3" id="KW-0106">Calcium</keyword>
<feature type="transmembrane region" description="Helical" evidence="6">
    <location>
        <begin position="235"/>
        <end position="257"/>
    </location>
</feature>
<evidence type="ECO:0000256" key="3">
    <source>
        <dbReference type="ARBA" id="ARBA00022837"/>
    </source>
</evidence>
<evidence type="ECO:0000313" key="9">
    <source>
        <dbReference type="Proteomes" id="UP001190700"/>
    </source>
</evidence>
<evidence type="ECO:0000313" key="8">
    <source>
        <dbReference type="EMBL" id="KAK3253196.1"/>
    </source>
</evidence>
<dbReference type="InterPro" id="IPR027359">
    <property type="entry name" value="Volt_channel_dom_sf"/>
</dbReference>
<evidence type="ECO:0000256" key="6">
    <source>
        <dbReference type="SAM" id="Phobius"/>
    </source>
</evidence>
<dbReference type="InterPro" id="IPR005821">
    <property type="entry name" value="Ion_trans_dom"/>
</dbReference>
<feature type="transmembrane region" description="Helical" evidence="6">
    <location>
        <begin position="47"/>
        <end position="74"/>
    </location>
</feature>
<dbReference type="GO" id="GO:0016020">
    <property type="term" value="C:membrane"/>
    <property type="evidence" value="ECO:0007669"/>
    <property type="project" value="UniProtKB-SubCell"/>
</dbReference>
<evidence type="ECO:0000256" key="4">
    <source>
        <dbReference type="ARBA" id="ARBA00022989"/>
    </source>
</evidence>
<evidence type="ECO:0000256" key="1">
    <source>
        <dbReference type="ARBA" id="ARBA00004141"/>
    </source>
</evidence>
<dbReference type="PROSITE" id="PS00018">
    <property type="entry name" value="EF_HAND_1"/>
    <property type="match status" value="1"/>
</dbReference>
<dbReference type="PANTHER" id="PTHR46726">
    <property type="entry name" value="TWO PORE CHANNEL 3"/>
    <property type="match status" value="1"/>
</dbReference>
<dbReference type="Pfam" id="PF00520">
    <property type="entry name" value="Ion_trans"/>
    <property type="match status" value="2"/>
</dbReference>
<dbReference type="GO" id="GO:0005509">
    <property type="term" value="F:calcium ion binding"/>
    <property type="evidence" value="ECO:0007669"/>
    <property type="project" value="InterPro"/>
</dbReference>
<keyword evidence="2 6" id="KW-0812">Transmembrane</keyword>
<proteinExistence type="predicted"/>
<reference evidence="8 9" key="1">
    <citation type="journal article" date="2015" name="Genome Biol. Evol.">
        <title>Comparative Genomics of a Bacterivorous Green Alga Reveals Evolutionary Causalities and Consequences of Phago-Mixotrophic Mode of Nutrition.</title>
        <authorList>
            <person name="Burns J.A."/>
            <person name="Paasch A."/>
            <person name="Narechania A."/>
            <person name="Kim E."/>
        </authorList>
    </citation>
    <scope>NUCLEOTIDE SEQUENCE [LARGE SCALE GENOMIC DNA]</scope>
    <source>
        <strain evidence="8 9">PLY_AMNH</strain>
    </source>
</reference>
<dbReference type="AlphaFoldDB" id="A0AAE0CDU3"/>
<feature type="transmembrane region" description="Helical" evidence="6">
    <location>
        <begin position="187"/>
        <end position="215"/>
    </location>
</feature>
<sequence>MPRCARPEFRRSVRQSRPLQDPRQVLLTTENFPDVFRPAYHLNVPIALVYFLSYFILGVWMLMSLLLAIIYSHYKEKHTDKMRRSQLSEQKSLLTAFIIMQDNGEPLSFRKWCALLKHVKPWATSEGLKVLFDSLDDDKDGCITIQEFFRVPEVLSYRLTRTLVQEEVTESCSSVGSWLNSIGRRPVASLAVVVVTQVFETGVHYIALLNAVALFVEGSTQSSTLQGVMQGFNALLLLCFGFEMLCRWSAIGLFALVRDWGMDLLVVVLSFASRADPDVYKYMMALQVTRVVTTHAALRGLVHTFKECLPMVLQMLTLGVCICYTYAAMGLEAFGTTVVEHHRPYCNEKSPAPSSPPRSLHEEAPMLARPHHRHVSEDLCIDHIENFETPGHALLALFQIMTGNNWNDVMYPNALGSDISGASMYFISFYFIAVLLLINLMTSLILDIYISRNDLLDQRGENVGSRFRAPSRLFAQAGACCAPCIARWMAQLSSRG</sequence>
<dbReference type="SUPFAM" id="SSF81324">
    <property type="entry name" value="Voltage-gated potassium channels"/>
    <property type="match status" value="1"/>
</dbReference>
<keyword evidence="9" id="KW-1185">Reference proteome</keyword>
<dbReference type="InterPro" id="IPR018247">
    <property type="entry name" value="EF_Hand_1_Ca_BS"/>
</dbReference>
<keyword evidence="5 6" id="KW-0472">Membrane</keyword>
<feature type="domain" description="EF-hand" evidence="7">
    <location>
        <begin position="123"/>
        <end position="158"/>
    </location>
</feature>
<accession>A0AAE0CDU3</accession>
<dbReference type="GO" id="GO:0005216">
    <property type="term" value="F:monoatomic ion channel activity"/>
    <property type="evidence" value="ECO:0007669"/>
    <property type="project" value="InterPro"/>
</dbReference>
<feature type="transmembrane region" description="Helical" evidence="6">
    <location>
        <begin position="308"/>
        <end position="327"/>
    </location>
</feature>
<evidence type="ECO:0000256" key="5">
    <source>
        <dbReference type="ARBA" id="ARBA00023136"/>
    </source>
</evidence>
<dbReference type="SUPFAM" id="SSF47473">
    <property type="entry name" value="EF-hand"/>
    <property type="match status" value="1"/>
</dbReference>
<dbReference type="Gene3D" id="1.20.120.350">
    <property type="entry name" value="Voltage-gated potassium channels. Chain C"/>
    <property type="match status" value="1"/>
</dbReference>
<dbReference type="Gene3D" id="1.10.238.10">
    <property type="entry name" value="EF-hand"/>
    <property type="match status" value="1"/>
</dbReference>
<dbReference type="InterPro" id="IPR011992">
    <property type="entry name" value="EF-hand-dom_pair"/>
</dbReference>
<feature type="transmembrane region" description="Helical" evidence="6">
    <location>
        <begin position="425"/>
        <end position="450"/>
    </location>
</feature>
<dbReference type="PANTHER" id="PTHR46726:SF1">
    <property type="entry name" value="TWO-PORE CALCIUM CHANNEL 3"/>
    <property type="match status" value="1"/>
</dbReference>
<dbReference type="InterPro" id="IPR002048">
    <property type="entry name" value="EF_hand_dom"/>
</dbReference>
<protein>
    <recommendedName>
        <fullName evidence="7">EF-hand domain-containing protein</fullName>
    </recommendedName>
</protein>
<gene>
    <name evidence="8" type="ORF">CYMTET_37546</name>
</gene>
<name>A0AAE0CDU3_9CHLO</name>
<dbReference type="Proteomes" id="UP001190700">
    <property type="component" value="Unassembled WGS sequence"/>
</dbReference>
<evidence type="ECO:0000256" key="2">
    <source>
        <dbReference type="ARBA" id="ARBA00022692"/>
    </source>
</evidence>
<dbReference type="Gene3D" id="1.10.287.70">
    <property type="match status" value="2"/>
</dbReference>
<comment type="subcellular location">
    <subcellularLocation>
        <location evidence="1">Membrane</location>
        <topology evidence="1">Multi-pass membrane protein</topology>
    </subcellularLocation>
</comment>
<evidence type="ECO:0000259" key="7">
    <source>
        <dbReference type="PROSITE" id="PS50222"/>
    </source>
</evidence>
<dbReference type="EMBL" id="LGRX02024967">
    <property type="protein sequence ID" value="KAK3253196.1"/>
    <property type="molecule type" value="Genomic_DNA"/>
</dbReference>
<dbReference type="PROSITE" id="PS50222">
    <property type="entry name" value="EF_HAND_2"/>
    <property type="match status" value="1"/>
</dbReference>
<comment type="caution">
    <text evidence="8">The sequence shown here is derived from an EMBL/GenBank/DDBJ whole genome shotgun (WGS) entry which is preliminary data.</text>
</comment>